<dbReference type="Pfam" id="PF05402">
    <property type="entry name" value="PqqD"/>
    <property type="match status" value="1"/>
</dbReference>
<protein>
    <submittedName>
        <fullName evidence="1">PqqD family protein</fullName>
    </submittedName>
</protein>
<sequence length="93" mass="10953">MDLQHFPIREKEVRAYRVDGKTILFRYLDRYQTNEVGGFIVARCDARHTVDDIVLSLMERYEIDRERALGAVTGFLRDMRAKGFLRLTDKNEA</sequence>
<organism evidence="1 2">
    <name type="scientific">Actinomadura luzonensis</name>
    <dbReference type="NCBI Taxonomy" id="2805427"/>
    <lineage>
        <taxon>Bacteria</taxon>
        <taxon>Bacillati</taxon>
        <taxon>Actinomycetota</taxon>
        <taxon>Actinomycetes</taxon>
        <taxon>Streptosporangiales</taxon>
        <taxon>Thermomonosporaceae</taxon>
        <taxon>Actinomadura</taxon>
    </lineage>
</organism>
<keyword evidence="2" id="KW-1185">Reference proteome</keyword>
<dbReference type="InterPro" id="IPR008792">
    <property type="entry name" value="PQQD"/>
</dbReference>
<name>A0ABT0FJB9_9ACTN</name>
<reference evidence="1 2" key="1">
    <citation type="submission" date="2022-04" db="EMBL/GenBank/DDBJ databases">
        <title>Genome draft of Actinomadura sp. ATCC 31491.</title>
        <authorList>
            <person name="Shi X."/>
            <person name="Du Y."/>
        </authorList>
    </citation>
    <scope>NUCLEOTIDE SEQUENCE [LARGE SCALE GENOMIC DNA]</scope>
    <source>
        <strain evidence="1 2">ATCC 31491</strain>
    </source>
</reference>
<accession>A0ABT0FJB9</accession>
<evidence type="ECO:0000313" key="1">
    <source>
        <dbReference type="EMBL" id="MCK2212412.1"/>
    </source>
</evidence>
<evidence type="ECO:0000313" key="2">
    <source>
        <dbReference type="Proteomes" id="UP001317259"/>
    </source>
</evidence>
<gene>
    <name evidence="1" type="ORF">MF672_001145</name>
</gene>
<dbReference type="Proteomes" id="UP001317259">
    <property type="component" value="Unassembled WGS sequence"/>
</dbReference>
<dbReference type="RefSeq" id="WP_242377062.1">
    <property type="nucleotide sequence ID" value="NZ_JAKRKC020000001.1"/>
</dbReference>
<dbReference type="Gene3D" id="1.10.10.1150">
    <property type="entry name" value="Coenzyme PQQ synthesis protein D (PqqD)"/>
    <property type="match status" value="1"/>
</dbReference>
<comment type="caution">
    <text evidence="1">The sequence shown here is derived from an EMBL/GenBank/DDBJ whole genome shotgun (WGS) entry which is preliminary data.</text>
</comment>
<dbReference type="EMBL" id="JAKRKC020000001">
    <property type="protein sequence ID" value="MCK2212412.1"/>
    <property type="molecule type" value="Genomic_DNA"/>
</dbReference>
<proteinExistence type="predicted"/>
<dbReference type="InterPro" id="IPR041881">
    <property type="entry name" value="PqqD_sf"/>
</dbReference>